<organism evidence="2 3">
    <name type="scientific">Solanum commersonii</name>
    <name type="common">Commerson's wild potato</name>
    <name type="synonym">Commerson's nightshade</name>
    <dbReference type="NCBI Taxonomy" id="4109"/>
    <lineage>
        <taxon>Eukaryota</taxon>
        <taxon>Viridiplantae</taxon>
        <taxon>Streptophyta</taxon>
        <taxon>Embryophyta</taxon>
        <taxon>Tracheophyta</taxon>
        <taxon>Spermatophyta</taxon>
        <taxon>Magnoliopsida</taxon>
        <taxon>eudicotyledons</taxon>
        <taxon>Gunneridae</taxon>
        <taxon>Pentapetalae</taxon>
        <taxon>asterids</taxon>
        <taxon>lamiids</taxon>
        <taxon>Solanales</taxon>
        <taxon>Solanaceae</taxon>
        <taxon>Solanoideae</taxon>
        <taxon>Solaneae</taxon>
        <taxon>Solanum</taxon>
    </lineage>
</organism>
<evidence type="ECO:0000313" key="2">
    <source>
        <dbReference type="EMBL" id="KAG5568922.1"/>
    </source>
</evidence>
<gene>
    <name evidence="2" type="ORF">H5410_064085</name>
</gene>
<dbReference type="Proteomes" id="UP000824120">
    <property type="component" value="Unassembled WGS sequence"/>
</dbReference>
<accession>A0A9J5W0I9</accession>
<protein>
    <submittedName>
        <fullName evidence="2">Uncharacterized protein</fullName>
    </submittedName>
</protein>
<dbReference type="EMBL" id="JACXVP010000021">
    <property type="protein sequence ID" value="KAG5568922.1"/>
    <property type="molecule type" value="Genomic_DNA"/>
</dbReference>
<evidence type="ECO:0000256" key="1">
    <source>
        <dbReference type="SAM" id="MobiDB-lite"/>
    </source>
</evidence>
<name>A0A9J5W0I9_SOLCO</name>
<sequence>MAKTAYFQGQMIPGAGKPLFCPFSCAIVNGIFASWTLRPKQPIFKVKRTPEHVNPLFFQFSCTIGHEFFGDPEFQSHNFQNFICTSVNPLSIEPIGPHVQNGPFSRSNNFRRSWPSQPKRPIFKVKRSQEQVNPSFCRYSCTIGHGFFGDPEFRPHIFQNFTSTSVKTLPMESVGPHDQKGPFSWLNDPKNRRPLRPYLWSQLAITAKTTHFLDQTIPRAVHEFFGEPKIRPHFCHNITWTSVKFLPMDLVGPHVQNDPFSRLNNPRNRANWHSRPKGPIFKVKRSPEQ</sequence>
<evidence type="ECO:0000313" key="3">
    <source>
        <dbReference type="Proteomes" id="UP000824120"/>
    </source>
</evidence>
<dbReference type="AlphaFoldDB" id="A0A9J5W0I9"/>
<reference evidence="2" key="1">
    <citation type="submission" date="2020-09" db="EMBL/GenBank/DDBJ databases">
        <title>De no assembly of potato wild relative species, Solanum commersonii.</title>
        <authorList>
            <person name="Cho K."/>
        </authorList>
    </citation>
    <scope>NUCLEOTIDE SEQUENCE</scope>
    <source>
        <strain evidence="2">LZ3.2</strain>
        <tissue evidence="2">Leaf</tissue>
    </source>
</reference>
<feature type="non-terminal residue" evidence="2">
    <location>
        <position position="289"/>
    </location>
</feature>
<comment type="caution">
    <text evidence="2">The sequence shown here is derived from an EMBL/GenBank/DDBJ whole genome shotgun (WGS) entry which is preliminary data.</text>
</comment>
<feature type="region of interest" description="Disordered" evidence="1">
    <location>
        <begin position="259"/>
        <end position="289"/>
    </location>
</feature>
<proteinExistence type="predicted"/>
<feature type="compositionally biased region" description="Polar residues" evidence="1">
    <location>
        <begin position="259"/>
        <end position="268"/>
    </location>
</feature>
<keyword evidence="3" id="KW-1185">Reference proteome</keyword>